<reference evidence="1" key="1">
    <citation type="submission" date="2023-10" db="EMBL/GenBank/DDBJ databases">
        <authorList>
            <person name="Chen Y."/>
            <person name="Shah S."/>
            <person name="Dougan E. K."/>
            <person name="Thang M."/>
            <person name="Chan C."/>
        </authorList>
    </citation>
    <scope>NUCLEOTIDE SEQUENCE [LARGE SCALE GENOMIC DNA]</scope>
</reference>
<sequence length="180" mass="20519">MLVLSDSREIANLTSTVYRTFEMEDVEAGIGEALRAAGKAYNAESLELAEKKKKNEVVDSQARGPPHVRAFGAMIEWGYKNTAGEMKNAHKDAWDNLILGTRPRSWRTSCCFFVGWATRRRRARKKWAGSSWRWTSPTRKLRLCGSCSSRPSSRWERCAGWERRRGAPWRGTPAGFSRSF</sequence>
<accession>A0ABN9SWU7</accession>
<proteinExistence type="predicted"/>
<name>A0ABN9SWU7_9DINO</name>
<comment type="caution">
    <text evidence="1">The sequence shown here is derived from an EMBL/GenBank/DDBJ whole genome shotgun (WGS) entry which is preliminary data.</text>
</comment>
<gene>
    <name evidence="1" type="ORF">PCOR1329_LOCUS33345</name>
</gene>
<keyword evidence="2" id="KW-1185">Reference proteome</keyword>
<protein>
    <submittedName>
        <fullName evidence="1">Uncharacterized protein</fullName>
    </submittedName>
</protein>
<organism evidence="1 2">
    <name type="scientific">Prorocentrum cordatum</name>
    <dbReference type="NCBI Taxonomy" id="2364126"/>
    <lineage>
        <taxon>Eukaryota</taxon>
        <taxon>Sar</taxon>
        <taxon>Alveolata</taxon>
        <taxon>Dinophyceae</taxon>
        <taxon>Prorocentrales</taxon>
        <taxon>Prorocentraceae</taxon>
        <taxon>Prorocentrum</taxon>
    </lineage>
</organism>
<evidence type="ECO:0000313" key="1">
    <source>
        <dbReference type="EMBL" id="CAK0837044.1"/>
    </source>
</evidence>
<evidence type="ECO:0000313" key="2">
    <source>
        <dbReference type="Proteomes" id="UP001189429"/>
    </source>
</evidence>
<dbReference type="Proteomes" id="UP001189429">
    <property type="component" value="Unassembled WGS sequence"/>
</dbReference>
<dbReference type="EMBL" id="CAUYUJ010013991">
    <property type="protein sequence ID" value="CAK0837044.1"/>
    <property type="molecule type" value="Genomic_DNA"/>
</dbReference>